<evidence type="ECO:0000256" key="5">
    <source>
        <dbReference type="ARBA" id="ARBA00054901"/>
    </source>
</evidence>
<dbReference type="PRINTS" id="PR00436">
    <property type="entry name" value="INTERLEUKIN8"/>
</dbReference>
<feature type="transmembrane region" description="Helical" evidence="7">
    <location>
        <begin position="101"/>
        <end position="124"/>
    </location>
</feature>
<evidence type="ECO:0000313" key="11">
    <source>
        <dbReference type="Proteomes" id="UP000824540"/>
    </source>
</evidence>
<protein>
    <recommendedName>
        <fullName evidence="9">Chemokine interleukin-8-like domain-containing protein</fullName>
    </recommendedName>
</protein>
<evidence type="ECO:0000256" key="6">
    <source>
        <dbReference type="SAM" id="MobiDB-lite"/>
    </source>
</evidence>
<feature type="chain" id="PRO_5036484623" description="Chemokine interleukin-8-like domain-containing protein" evidence="8">
    <location>
        <begin position="22"/>
        <end position="515"/>
    </location>
</feature>
<dbReference type="PRINTS" id="PR00437">
    <property type="entry name" value="SMALLCYTKCXC"/>
</dbReference>
<reference evidence="10" key="1">
    <citation type="thesis" date="2021" institute="BYU ScholarsArchive" country="Provo, UT, USA">
        <title>Applications of and Algorithms for Genome Assembly and Genomic Analyses with an Emphasis on Marine Teleosts.</title>
        <authorList>
            <person name="Pickett B.D."/>
        </authorList>
    </citation>
    <scope>NUCLEOTIDE SEQUENCE</scope>
    <source>
        <strain evidence="10">HI-2016</strain>
    </source>
</reference>
<comment type="function">
    <text evidence="5">Ligand for cxcr3.2. Chemotactic for macrophages.</text>
</comment>
<comment type="similarity">
    <text evidence="2">Belongs to the intercrine alpha (chemokine CxC) family.</text>
</comment>
<keyword evidence="7" id="KW-0472">Membrane</keyword>
<gene>
    <name evidence="10" type="ORF">JZ751_010069</name>
</gene>
<dbReference type="Gene3D" id="2.40.50.40">
    <property type="match status" value="1"/>
</dbReference>
<feature type="compositionally biased region" description="Polar residues" evidence="6">
    <location>
        <begin position="308"/>
        <end position="321"/>
    </location>
</feature>
<evidence type="ECO:0000256" key="2">
    <source>
        <dbReference type="ARBA" id="ARBA00010665"/>
    </source>
</evidence>
<dbReference type="CDD" id="cd00273">
    <property type="entry name" value="Chemokine_CXC"/>
    <property type="match status" value="1"/>
</dbReference>
<evidence type="ECO:0000256" key="8">
    <source>
        <dbReference type="SAM" id="SignalP"/>
    </source>
</evidence>
<dbReference type="EMBL" id="JAFBMS010000174">
    <property type="protein sequence ID" value="KAG9333818.1"/>
    <property type="molecule type" value="Genomic_DNA"/>
</dbReference>
<organism evidence="10 11">
    <name type="scientific">Albula glossodonta</name>
    <name type="common">roundjaw bonefish</name>
    <dbReference type="NCBI Taxonomy" id="121402"/>
    <lineage>
        <taxon>Eukaryota</taxon>
        <taxon>Metazoa</taxon>
        <taxon>Chordata</taxon>
        <taxon>Craniata</taxon>
        <taxon>Vertebrata</taxon>
        <taxon>Euteleostomi</taxon>
        <taxon>Actinopterygii</taxon>
        <taxon>Neopterygii</taxon>
        <taxon>Teleostei</taxon>
        <taxon>Albuliformes</taxon>
        <taxon>Albulidae</taxon>
        <taxon>Albula</taxon>
    </lineage>
</organism>
<keyword evidence="11" id="KW-1185">Reference proteome</keyword>
<dbReference type="GO" id="GO:0005615">
    <property type="term" value="C:extracellular space"/>
    <property type="evidence" value="ECO:0007669"/>
    <property type="project" value="UniProtKB-KW"/>
</dbReference>
<sequence>MNSRITVAVCLLLLAALSTEGMSVRGIGVELRCRCIETERNVQIARHIESVELFPPTSHCKDTEIIATLKETGQQVCLDTTAHWVKKVIQRMLAKGMVTTVSFLTLLILTCSPLSASVFLFLALRSYCFCRQQLIKSPPSQAADPPCPSTNIGFSRRNVGFFGKTGGSKREHMRTVVEGGENTDTGFSQQYTTHSTSKLKATLHQLHCEIDRIQRELIIHDEPGLHTTLGAKRHGLGAFRQEKVKGDMERSRFPGIRDMNAPTAFFFSLEKRNAWEKTMPCLRSPEGSQQETLEAELSFQEVSDAVSQLESEVSADNTDTGSPKVAVPEKRSAPADVVEANLAGGEALYDTEGFQILTKKPKTGKTKIRVVSEGVGTYLADPWASRGWCGVGGGSTMPHSGDMEAWKSVGSSGALESGFRLDPGEGTSGGGGTLTVSLSQDNDAGVQAMKLSAYDVDVIVVVRNAGGVEGLLEVLGVYERAASAQINWGKCDSFLVGRWQGVAPPALPGGAQWNR</sequence>
<dbReference type="Pfam" id="PF00048">
    <property type="entry name" value="IL8"/>
    <property type="match status" value="1"/>
</dbReference>
<keyword evidence="7" id="KW-1133">Transmembrane helix</keyword>
<evidence type="ECO:0000256" key="7">
    <source>
        <dbReference type="SAM" id="Phobius"/>
    </source>
</evidence>
<evidence type="ECO:0000259" key="9">
    <source>
        <dbReference type="SMART" id="SM00199"/>
    </source>
</evidence>
<dbReference type="GO" id="GO:0006955">
    <property type="term" value="P:immune response"/>
    <property type="evidence" value="ECO:0007669"/>
    <property type="project" value="InterPro"/>
</dbReference>
<keyword evidence="4" id="KW-0964">Secreted</keyword>
<evidence type="ECO:0000313" key="10">
    <source>
        <dbReference type="EMBL" id="KAG9333818.1"/>
    </source>
</evidence>
<evidence type="ECO:0000256" key="3">
    <source>
        <dbReference type="ARBA" id="ARBA00022514"/>
    </source>
</evidence>
<dbReference type="InterPro" id="IPR036048">
    <property type="entry name" value="Interleukin_8-like_sf"/>
</dbReference>
<evidence type="ECO:0000256" key="1">
    <source>
        <dbReference type="ARBA" id="ARBA00004613"/>
    </source>
</evidence>
<dbReference type="SMART" id="SM00199">
    <property type="entry name" value="SCY"/>
    <property type="match status" value="1"/>
</dbReference>
<name>A0A8T2N7N1_9TELE</name>
<dbReference type="OrthoDB" id="9937393at2759"/>
<keyword evidence="8" id="KW-0732">Signal</keyword>
<proteinExistence type="inferred from homology"/>
<evidence type="ECO:0000256" key="4">
    <source>
        <dbReference type="ARBA" id="ARBA00022525"/>
    </source>
</evidence>
<dbReference type="GO" id="GO:0042056">
    <property type="term" value="F:chemoattractant activity"/>
    <property type="evidence" value="ECO:0007669"/>
    <property type="project" value="UniProtKB-ARBA"/>
</dbReference>
<dbReference type="InterPro" id="IPR001811">
    <property type="entry name" value="Chemokine_IL8-like_dom"/>
</dbReference>
<dbReference type="FunFam" id="2.40.50.40:FF:000004">
    <property type="entry name" value="C-X-C motif chemokine"/>
    <property type="match status" value="1"/>
</dbReference>
<keyword evidence="7" id="KW-0812">Transmembrane</keyword>
<dbReference type="AlphaFoldDB" id="A0A8T2N7N1"/>
<dbReference type="InterPro" id="IPR039809">
    <property type="entry name" value="Chemokine_b/g/d"/>
</dbReference>
<dbReference type="GO" id="GO:0008009">
    <property type="term" value="F:chemokine activity"/>
    <property type="evidence" value="ECO:0007669"/>
    <property type="project" value="InterPro"/>
</dbReference>
<feature type="signal peptide" evidence="8">
    <location>
        <begin position="1"/>
        <end position="21"/>
    </location>
</feature>
<feature type="region of interest" description="Disordered" evidence="6">
    <location>
        <begin position="308"/>
        <end position="332"/>
    </location>
</feature>
<dbReference type="GO" id="GO:0006952">
    <property type="term" value="P:defense response"/>
    <property type="evidence" value="ECO:0007669"/>
    <property type="project" value="InterPro"/>
</dbReference>
<dbReference type="InterPro" id="IPR033899">
    <property type="entry name" value="CXC_Chemokine_domain"/>
</dbReference>
<dbReference type="SUPFAM" id="SSF54117">
    <property type="entry name" value="Interleukin 8-like chemokines"/>
    <property type="match status" value="1"/>
</dbReference>
<feature type="domain" description="Chemokine interleukin-8-like" evidence="9">
    <location>
        <begin position="30"/>
        <end position="92"/>
    </location>
</feature>
<accession>A0A8T2N7N1</accession>
<dbReference type="PANTHER" id="PTHR12015">
    <property type="entry name" value="SMALL INDUCIBLE CYTOKINE A"/>
    <property type="match status" value="1"/>
</dbReference>
<dbReference type="PANTHER" id="PTHR12015:SF198">
    <property type="entry name" value="PLATELET BASIC PROTEIN"/>
    <property type="match status" value="1"/>
</dbReference>
<comment type="caution">
    <text evidence="10">The sequence shown here is derived from an EMBL/GenBank/DDBJ whole genome shotgun (WGS) entry which is preliminary data.</text>
</comment>
<keyword evidence="3" id="KW-0202">Cytokine</keyword>
<dbReference type="InterPro" id="IPR001089">
    <property type="entry name" value="Chemokine_CXC"/>
</dbReference>
<comment type="subcellular location">
    <subcellularLocation>
        <location evidence="1">Secreted</location>
    </subcellularLocation>
</comment>
<dbReference type="Proteomes" id="UP000824540">
    <property type="component" value="Unassembled WGS sequence"/>
</dbReference>